<gene>
    <name evidence="1" type="ORF">DFR49_3384</name>
</gene>
<evidence type="ECO:0000313" key="1">
    <source>
        <dbReference type="EMBL" id="RIA37499.1"/>
    </source>
</evidence>
<comment type="caution">
    <text evidence="1">The sequence shown here is derived from an EMBL/GenBank/DDBJ whole genome shotgun (WGS) entry which is preliminary data.</text>
</comment>
<sequence length="206" mass="22264">MWAAGGMMARVREKAERPRYAIGPLAEVVDEAAGVIATAGMIDTWLAVARAGDEFIYASRAWLPPGAAGAACARSLAEMGLVHLKQRPIAGTAQRNYVMERSSRAIDAATRGTRTPVSDKAPIDGEAAVMNAVMPALRRAARWGRPCPTDVQLASRARVPVDEIARVLAAMVEMNWIRIERVKAPTLRQVTIVATGHRTGLVREDR</sequence>
<dbReference type="EMBL" id="QXDC01000004">
    <property type="protein sequence ID" value="RIA37499.1"/>
    <property type="molecule type" value="Genomic_DNA"/>
</dbReference>
<organism evidence="1 2">
    <name type="scientific">Hephaestia caeni</name>
    <dbReference type="NCBI Taxonomy" id="645617"/>
    <lineage>
        <taxon>Bacteria</taxon>
        <taxon>Pseudomonadati</taxon>
        <taxon>Pseudomonadota</taxon>
        <taxon>Alphaproteobacteria</taxon>
        <taxon>Sphingomonadales</taxon>
        <taxon>Sphingomonadaceae</taxon>
        <taxon>Hephaestia</taxon>
    </lineage>
</organism>
<dbReference type="AlphaFoldDB" id="A0A397NPA2"/>
<reference evidence="1 2" key="1">
    <citation type="submission" date="2018-08" db="EMBL/GenBank/DDBJ databases">
        <title>Genomic Encyclopedia of Type Strains, Phase IV (KMG-IV): sequencing the most valuable type-strain genomes for metagenomic binning, comparative biology and taxonomic classification.</title>
        <authorList>
            <person name="Goeker M."/>
        </authorList>
    </citation>
    <scope>NUCLEOTIDE SEQUENCE [LARGE SCALE GENOMIC DNA]</scope>
    <source>
        <strain evidence="1 2">DSM 25527</strain>
    </source>
</reference>
<name>A0A397NPA2_9SPHN</name>
<keyword evidence="2" id="KW-1185">Reference proteome</keyword>
<dbReference type="Proteomes" id="UP000266568">
    <property type="component" value="Unassembled WGS sequence"/>
</dbReference>
<evidence type="ECO:0000313" key="2">
    <source>
        <dbReference type="Proteomes" id="UP000266568"/>
    </source>
</evidence>
<accession>A0A397NPA2</accession>
<proteinExistence type="predicted"/>
<protein>
    <submittedName>
        <fullName evidence="1">Uncharacterized protein</fullName>
    </submittedName>
</protein>